<protein>
    <submittedName>
        <fullName evidence="2">Uncharacterized protein</fullName>
    </submittedName>
</protein>
<comment type="caution">
    <text evidence="2">The sequence shown here is derived from an EMBL/GenBank/DDBJ whole genome shotgun (WGS) entry which is preliminary data.</text>
</comment>
<proteinExistence type="predicted"/>
<evidence type="ECO:0000256" key="1">
    <source>
        <dbReference type="SAM" id="MobiDB-lite"/>
    </source>
</evidence>
<evidence type="ECO:0000313" key="2">
    <source>
        <dbReference type="EMBL" id="MPC11496.1"/>
    </source>
</evidence>
<feature type="region of interest" description="Disordered" evidence="1">
    <location>
        <begin position="52"/>
        <end position="74"/>
    </location>
</feature>
<gene>
    <name evidence="2" type="ORF">E2C01_004163</name>
</gene>
<dbReference type="AlphaFoldDB" id="A0A5B7CTA2"/>
<dbReference type="EMBL" id="VSRR010000166">
    <property type="protein sequence ID" value="MPC11496.1"/>
    <property type="molecule type" value="Genomic_DNA"/>
</dbReference>
<name>A0A5B7CTA2_PORTR</name>
<reference evidence="2 3" key="1">
    <citation type="submission" date="2019-05" db="EMBL/GenBank/DDBJ databases">
        <title>Another draft genome of Portunus trituberculatus and its Hox gene families provides insights of decapod evolution.</title>
        <authorList>
            <person name="Jeong J.-H."/>
            <person name="Song I."/>
            <person name="Kim S."/>
            <person name="Choi T."/>
            <person name="Kim D."/>
            <person name="Ryu S."/>
            <person name="Kim W."/>
        </authorList>
    </citation>
    <scope>NUCLEOTIDE SEQUENCE [LARGE SCALE GENOMIC DNA]</scope>
    <source>
        <tissue evidence="2">Muscle</tissue>
    </source>
</reference>
<organism evidence="2 3">
    <name type="scientific">Portunus trituberculatus</name>
    <name type="common">Swimming crab</name>
    <name type="synonym">Neptunus trituberculatus</name>
    <dbReference type="NCBI Taxonomy" id="210409"/>
    <lineage>
        <taxon>Eukaryota</taxon>
        <taxon>Metazoa</taxon>
        <taxon>Ecdysozoa</taxon>
        <taxon>Arthropoda</taxon>
        <taxon>Crustacea</taxon>
        <taxon>Multicrustacea</taxon>
        <taxon>Malacostraca</taxon>
        <taxon>Eumalacostraca</taxon>
        <taxon>Eucarida</taxon>
        <taxon>Decapoda</taxon>
        <taxon>Pleocyemata</taxon>
        <taxon>Brachyura</taxon>
        <taxon>Eubrachyura</taxon>
        <taxon>Portunoidea</taxon>
        <taxon>Portunidae</taxon>
        <taxon>Portuninae</taxon>
        <taxon>Portunus</taxon>
    </lineage>
</organism>
<evidence type="ECO:0000313" key="3">
    <source>
        <dbReference type="Proteomes" id="UP000324222"/>
    </source>
</evidence>
<accession>A0A5B7CTA2</accession>
<keyword evidence="3" id="KW-1185">Reference proteome</keyword>
<dbReference type="Proteomes" id="UP000324222">
    <property type="component" value="Unassembled WGS sequence"/>
</dbReference>
<sequence length="137" mass="14561">MSLVLCVCPGRCASEAGCSGIGQVRQARWSEAWQRSKAGWVDVAAVRVTRGSNSRSPLTRPFTAQKPTHRGHPSNFPPLQPVCSLCGRESQGELQFRSPCSVVMARLMAGSVGTWGDGMAAMVLGTADTHDAADCNQ</sequence>